<dbReference type="SMART" id="SM00345">
    <property type="entry name" value="HTH_GNTR"/>
    <property type="match status" value="1"/>
</dbReference>
<dbReference type="SMART" id="SM00866">
    <property type="entry name" value="UTRA"/>
    <property type="match status" value="1"/>
</dbReference>
<evidence type="ECO:0000256" key="2">
    <source>
        <dbReference type="ARBA" id="ARBA00023125"/>
    </source>
</evidence>
<reference evidence="6" key="1">
    <citation type="submission" date="2016-01" db="EMBL/GenBank/DDBJ databases">
        <title>Draft genome of Chromobacterium sp. F49.</title>
        <authorList>
            <person name="Hong K.W."/>
        </authorList>
    </citation>
    <scope>NUCLEOTIDE SEQUENCE [LARGE SCALE GENOMIC DNA]</scope>
    <source>
        <strain evidence="6">M63</strain>
    </source>
</reference>
<keyword evidence="3" id="KW-0804">Transcription</keyword>
<dbReference type="InterPro" id="IPR036390">
    <property type="entry name" value="WH_DNA-bd_sf"/>
</dbReference>
<organism evidence="5 6">
    <name type="scientific">Paenibacillus elgii</name>
    <dbReference type="NCBI Taxonomy" id="189691"/>
    <lineage>
        <taxon>Bacteria</taxon>
        <taxon>Bacillati</taxon>
        <taxon>Bacillota</taxon>
        <taxon>Bacilli</taxon>
        <taxon>Bacillales</taxon>
        <taxon>Paenibacillaceae</taxon>
        <taxon>Paenibacillus</taxon>
    </lineage>
</organism>
<dbReference type="RefSeq" id="WP_063182885.1">
    <property type="nucleotide sequence ID" value="NZ_LQRA01000055.1"/>
</dbReference>
<evidence type="ECO:0000259" key="4">
    <source>
        <dbReference type="PROSITE" id="PS50949"/>
    </source>
</evidence>
<dbReference type="InterPro" id="IPR000524">
    <property type="entry name" value="Tscrpt_reg_HTH_GntR"/>
</dbReference>
<sequence length="245" mass="28011">MNKTGDHIPFYQQIKNLFIQEIESGKWKQGDKLPSERELAAQYQISRMTARHAISILEREGFVERVVGSGTFVTNRRIQLDFVEFSSFSKTILSKGLRPSTNTVHKRKELANGFVAKRLGISEGEEIWSLKRVRFADDIPVSIELSYIPYAYCPGIEAHMNGEDISLYQVLEERYGIKLVRADQTMRISLSDEAESKLLRIGNDSPCILVEAQAFDKNDKLIEFSQAQTRGDIVRFFSKLNVKNN</sequence>
<dbReference type="EMBL" id="LQRA01000055">
    <property type="protein sequence ID" value="KZE78656.1"/>
    <property type="molecule type" value="Genomic_DNA"/>
</dbReference>
<dbReference type="AlphaFoldDB" id="A0A163XYM2"/>
<evidence type="ECO:0000256" key="1">
    <source>
        <dbReference type="ARBA" id="ARBA00023015"/>
    </source>
</evidence>
<dbReference type="InterPro" id="IPR028978">
    <property type="entry name" value="Chorismate_lyase_/UTRA_dom_sf"/>
</dbReference>
<dbReference type="PANTHER" id="PTHR44846:SF1">
    <property type="entry name" value="MANNOSYL-D-GLYCERATE TRANSPORT_METABOLISM SYSTEM REPRESSOR MNGR-RELATED"/>
    <property type="match status" value="1"/>
</dbReference>
<accession>A0A163XYM2</accession>
<dbReference type="STRING" id="1007103.GCA_000213315_04008"/>
<dbReference type="PROSITE" id="PS50949">
    <property type="entry name" value="HTH_GNTR"/>
    <property type="match status" value="1"/>
</dbReference>
<evidence type="ECO:0000313" key="6">
    <source>
        <dbReference type="Proteomes" id="UP000076563"/>
    </source>
</evidence>
<keyword evidence="2" id="KW-0238">DNA-binding</keyword>
<dbReference type="PANTHER" id="PTHR44846">
    <property type="entry name" value="MANNOSYL-D-GLYCERATE TRANSPORT/METABOLISM SYSTEM REPRESSOR MNGR-RELATED"/>
    <property type="match status" value="1"/>
</dbReference>
<dbReference type="eggNOG" id="COG2188">
    <property type="taxonomic scope" value="Bacteria"/>
</dbReference>
<dbReference type="OrthoDB" id="457376at2"/>
<dbReference type="Pfam" id="PF07702">
    <property type="entry name" value="UTRA"/>
    <property type="match status" value="1"/>
</dbReference>
<keyword evidence="6" id="KW-1185">Reference proteome</keyword>
<comment type="caution">
    <text evidence="5">The sequence shown here is derived from an EMBL/GenBank/DDBJ whole genome shotgun (WGS) entry which is preliminary data.</text>
</comment>
<dbReference type="Gene3D" id="1.10.10.10">
    <property type="entry name" value="Winged helix-like DNA-binding domain superfamily/Winged helix DNA-binding domain"/>
    <property type="match status" value="1"/>
</dbReference>
<dbReference type="InterPro" id="IPR011663">
    <property type="entry name" value="UTRA"/>
</dbReference>
<dbReference type="GO" id="GO:0003700">
    <property type="term" value="F:DNA-binding transcription factor activity"/>
    <property type="evidence" value="ECO:0007669"/>
    <property type="project" value="InterPro"/>
</dbReference>
<dbReference type="Pfam" id="PF00392">
    <property type="entry name" value="GntR"/>
    <property type="match status" value="1"/>
</dbReference>
<keyword evidence="1" id="KW-0805">Transcription regulation</keyword>
<dbReference type="CDD" id="cd07377">
    <property type="entry name" value="WHTH_GntR"/>
    <property type="match status" value="1"/>
</dbReference>
<gene>
    <name evidence="5" type="ORF">AV654_02595</name>
</gene>
<dbReference type="SUPFAM" id="SSF46785">
    <property type="entry name" value="Winged helix' DNA-binding domain"/>
    <property type="match status" value="1"/>
</dbReference>
<dbReference type="SUPFAM" id="SSF64288">
    <property type="entry name" value="Chorismate lyase-like"/>
    <property type="match status" value="1"/>
</dbReference>
<protein>
    <submittedName>
        <fullName evidence="5">GntR family transcriptional regulator</fullName>
    </submittedName>
</protein>
<dbReference type="Proteomes" id="UP000076563">
    <property type="component" value="Unassembled WGS sequence"/>
</dbReference>
<evidence type="ECO:0000256" key="3">
    <source>
        <dbReference type="ARBA" id="ARBA00023163"/>
    </source>
</evidence>
<name>A0A163XYM2_9BACL</name>
<feature type="domain" description="HTH gntR-type" evidence="4">
    <location>
        <begin position="8"/>
        <end position="76"/>
    </location>
</feature>
<dbReference type="GO" id="GO:0003677">
    <property type="term" value="F:DNA binding"/>
    <property type="evidence" value="ECO:0007669"/>
    <property type="project" value="UniProtKB-KW"/>
</dbReference>
<evidence type="ECO:0000313" key="5">
    <source>
        <dbReference type="EMBL" id="KZE78656.1"/>
    </source>
</evidence>
<dbReference type="FunFam" id="1.10.10.10:FF:000079">
    <property type="entry name" value="GntR family transcriptional regulator"/>
    <property type="match status" value="1"/>
</dbReference>
<dbReference type="InterPro" id="IPR050679">
    <property type="entry name" value="Bact_HTH_transcr_reg"/>
</dbReference>
<dbReference type="PRINTS" id="PR00035">
    <property type="entry name" value="HTHGNTR"/>
</dbReference>
<dbReference type="GO" id="GO:0045892">
    <property type="term" value="P:negative regulation of DNA-templated transcription"/>
    <property type="evidence" value="ECO:0007669"/>
    <property type="project" value="TreeGrafter"/>
</dbReference>
<dbReference type="InterPro" id="IPR036388">
    <property type="entry name" value="WH-like_DNA-bd_sf"/>
</dbReference>
<dbReference type="Gene3D" id="3.40.1410.10">
    <property type="entry name" value="Chorismate lyase-like"/>
    <property type="match status" value="1"/>
</dbReference>
<proteinExistence type="predicted"/>